<dbReference type="InterPro" id="IPR052343">
    <property type="entry name" value="Retrotransposon-Effector_Assoc"/>
</dbReference>
<proteinExistence type="predicted"/>
<accession>A0A9R1USX4</accession>
<dbReference type="EMBL" id="NBSK02000008">
    <property type="protein sequence ID" value="KAJ0192251.1"/>
    <property type="molecule type" value="Genomic_DNA"/>
</dbReference>
<dbReference type="AlphaFoldDB" id="A0A9R1USX4"/>
<evidence type="ECO:0000313" key="1">
    <source>
        <dbReference type="EMBL" id="KAJ0192251.1"/>
    </source>
</evidence>
<protein>
    <recommendedName>
        <fullName evidence="3">Reverse transcriptase domain-containing protein</fullName>
    </recommendedName>
</protein>
<evidence type="ECO:0008006" key="3">
    <source>
        <dbReference type="Google" id="ProtNLM"/>
    </source>
</evidence>
<comment type="caution">
    <text evidence="1">The sequence shown here is derived from an EMBL/GenBank/DDBJ whole genome shotgun (WGS) entry which is preliminary data.</text>
</comment>
<dbReference type="Proteomes" id="UP000235145">
    <property type="component" value="Unassembled WGS sequence"/>
</dbReference>
<name>A0A9R1USX4_LACSA</name>
<organism evidence="1 2">
    <name type="scientific">Lactuca sativa</name>
    <name type="common">Garden lettuce</name>
    <dbReference type="NCBI Taxonomy" id="4236"/>
    <lineage>
        <taxon>Eukaryota</taxon>
        <taxon>Viridiplantae</taxon>
        <taxon>Streptophyta</taxon>
        <taxon>Embryophyta</taxon>
        <taxon>Tracheophyta</taxon>
        <taxon>Spermatophyta</taxon>
        <taxon>Magnoliopsida</taxon>
        <taxon>eudicotyledons</taxon>
        <taxon>Gunneridae</taxon>
        <taxon>Pentapetalae</taxon>
        <taxon>asterids</taxon>
        <taxon>campanulids</taxon>
        <taxon>Asterales</taxon>
        <taxon>Asteraceae</taxon>
        <taxon>Cichorioideae</taxon>
        <taxon>Cichorieae</taxon>
        <taxon>Lactucinae</taxon>
        <taxon>Lactuca</taxon>
    </lineage>
</organism>
<evidence type="ECO:0000313" key="2">
    <source>
        <dbReference type="Proteomes" id="UP000235145"/>
    </source>
</evidence>
<dbReference type="PANTHER" id="PTHR46890">
    <property type="entry name" value="NON-LTR RETROLELEMENT REVERSE TRANSCRIPTASE-LIKE PROTEIN-RELATED"/>
    <property type="match status" value="1"/>
</dbReference>
<keyword evidence="2" id="KW-1185">Reference proteome</keyword>
<dbReference type="PANTHER" id="PTHR46890:SF50">
    <property type="entry name" value="RNA-DIRECTED DNA POLYMERASE, EUKARYOTA, REVERSE TRANSCRIPTASE ZINC-BINDING DOMAIN PROTEIN-RELATED"/>
    <property type="match status" value="1"/>
</dbReference>
<sequence>MVNGKWVSSLEEVKGEALRFLKGKFTESLISRSKLIIPFLKSISMMEAIKLEAPFTLEEIKIRVWICGSDKAPGPNAFTIKFIKAYWDTFEDDVMNYVLHFDKFGTLAWGSNSSFITLVPKMDFVSKWHLWIKGCLNSSHISVIINMSSTNEFKISKGVRQGDPLSPILFIISMESLNVVLKAIGDKGLFIVVKIPNGALSSHTCSM</sequence>
<reference evidence="1 2" key="1">
    <citation type="journal article" date="2017" name="Nat. Commun.">
        <title>Genome assembly with in vitro proximity ligation data and whole-genome triplication in lettuce.</title>
        <authorList>
            <person name="Reyes-Chin-Wo S."/>
            <person name="Wang Z."/>
            <person name="Yang X."/>
            <person name="Kozik A."/>
            <person name="Arikit S."/>
            <person name="Song C."/>
            <person name="Xia L."/>
            <person name="Froenicke L."/>
            <person name="Lavelle D.O."/>
            <person name="Truco M.J."/>
            <person name="Xia R."/>
            <person name="Zhu S."/>
            <person name="Xu C."/>
            <person name="Xu H."/>
            <person name="Xu X."/>
            <person name="Cox K."/>
            <person name="Korf I."/>
            <person name="Meyers B.C."/>
            <person name="Michelmore R.W."/>
        </authorList>
    </citation>
    <scope>NUCLEOTIDE SEQUENCE [LARGE SCALE GENOMIC DNA]</scope>
    <source>
        <strain evidence="2">cv. Salinas</strain>
        <tissue evidence="1">Seedlings</tissue>
    </source>
</reference>
<gene>
    <name evidence="1" type="ORF">LSAT_V11C800443040</name>
</gene>